<feature type="region of interest" description="Disordered" evidence="1">
    <location>
        <begin position="144"/>
        <end position="165"/>
    </location>
</feature>
<organism evidence="2 3">
    <name type="scientific">Biomphalaria pfeifferi</name>
    <name type="common">Bloodfluke planorb</name>
    <name type="synonym">Freshwater snail</name>
    <dbReference type="NCBI Taxonomy" id="112525"/>
    <lineage>
        <taxon>Eukaryota</taxon>
        <taxon>Metazoa</taxon>
        <taxon>Spiralia</taxon>
        <taxon>Lophotrochozoa</taxon>
        <taxon>Mollusca</taxon>
        <taxon>Gastropoda</taxon>
        <taxon>Heterobranchia</taxon>
        <taxon>Euthyneura</taxon>
        <taxon>Panpulmonata</taxon>
        <taxon>Hygrophila</taxon>
        <taxon>Lymnaeoidea</taxon>
        <taxon>Planorbidae</taxon>
        <taxon>Biomphalaria</taxon>
    </lineage>
</organism>
<dbReference type="AlphaFoldDB" id="A0AAD8AN02"/>
<dbReference type="GO" id="GO:0016874">
    <property type="term" value="F:ligase activity"/>
    <property type="evidence" value="ECO:0007669"/>
    <property type="project" value="UniProtKB-KW"/>
</dbReference>
<evidence type="ECO:0000313" key="3">
    <source>
        <dbReference type="Proteomes" id="UP001233172"/>
    </source>
</evidence>
<accession>A0AAD8AN02</accession>
<protein>
    <submittedName>
        <fullName evidence="2">Zinc finger domain-containing ubiquitin ligase</fullName>
    </submittedName>
</protein>
<feature type="region of interest" description="Disordered" evidence="1">
    <location>
        <begin position="43"/>
        <end position="92"/>
    </location>
</feature>
<keyword evidence="3" id="KW-1185">Reference proteome</keyword>
<gene>
    <name evidence="2" type="ORF">Bpfe_031406</name>
</gene>
<evidence type="ECO:0000256" key="1">
    <source>
        <dbReference type="SAM" id="MobiDB-lite"/>
    </source>
</evidence>
<sequence>MRTMLSFLDDRIGAGGLNIDVQMHPGGMFITRLRDRLADLISSREGEESSRRPRRRAENGSAEERSVVRRCNREMERQSDGSAVPQHPENSTRENGRVLRIVFPYAPVQELRLLFFAPQQTEEPRDTIIYEFQINIDIFESASEPPVTVNEAVSQEEQDAESKGF</sequence>
<reference evidence="2" key="2">
    <citation type="submission" date="2023-04" db="EMBL/GenBank/DDBJ databases">
        <authorList>
            <person name="Bu L."/>
            <person name="Lu L."/>
            <person name="Laidemitt M.R."/>
            <person name="Zhang S.M."/>
            <person name="Mutuku M."/>
            <person name="Mkoji G."/>
            <person name="Steinauer M."/>
            <person name="Loker E.S."/>
        </authorList>
    </citation>
    <scope>NUCLEOTIDE SEQUENCE</scope>
    <source>
        <strain evidence="2">KasaAsao</strain>
        <tissue evidence="2">Whole Snail</tissue>
    </source>
</reference>
<comment type="caution">
    <text evidence="2">The sequence shown here is derived from an EMBL/GenBank/DDBJ whole genome shotgun (WGS) entry which is preliminary data.</text>
</comment>
<evidence type="ECO:0000313" key="2">
    <source>
        <dbReference type="EMBL" id="KAK0039190.1"/>
    </source>
</evidence>
<keyword evidence="2" id="KW-0436">Ligase</keyword>
<proteinExistence type="predicted"/>
<name>A0AAD8AN02_BIOPF</name>
<dbReference type="EMBL" id="JASAOG010000480">
    <property type="protein sequence ID" value="KAK0039190.1"/>
    <property type="molecule type" value="Genomic_DNA"/>
</dbReference>
<reference evidence="2" key="1">
    <citation type="journal article" date="2023" name="PLoS Negl. Trop. Dis.">
        <title>A genome sequence for Biomphalaria pfeifferi, the major vector snail for the human-infecting parasite Schistosoma mansoni.</title>
        <authorList>
            <person name="Bu L."/>
            <person name="Lu L."/>
            <person name="Laidemitt M.R."/>
            <person name="Zhang S.M."/>
            <person name="Mutuku M."/>
            <person name="Mkoji G."/>
            <person name="Steinauer M."/>
            <person name="Loker E.S."/>
        </authorList>
    </citation>
    <scope>NUCLEOTIDE SEQUENCE</scope>
    <source>
        <strain evidence="2">KasaAsao</strain>
    </source>
</reference>
<dbReference type="Proteomes" id="UP001233172">
    <property type="component" value="Unassembled WGS sequence"/>
</dbReference>
<feature type="compositionally biased region" description="Basic and acidic residues" evidence="1">
    <location>
        <begin position="43"/>
        <end position="79"/>
    </location>
</feature>